<dbReference type="EMBL" id="JAACJJ010000001">
    <property type="protein sequence ID" value="KAF5330330.1"/>
    <property type="molecule type" value="Genomic_DNA"/>
</dbReference>
<accession>A0A8H5BVR7</accession>
<proteinExistence type="predicted"/>
<sequence length="106" mass="11263">MSVFLARGMLKSTSATKFMGKFMLDKSEYLISGSFTHNLPKFTSSEAMLIIEDKDALSGTRTVEGTIGCDNVLLKFGDTGNRIEAALDAPVCPGQSVTGAGMFSEA</sequence>
<name>A0A8H5BVR7_9AGAR</name>
<protein>
    <submittedName>
        <fullName evidence="1">Uncharacterized protein</fullName>
    </submittedName>
</protein>
<evidence type="ECO:0000313" key="1">
    <source>
        <dbReference type="EMBL" id="KAF5330330.1"/>
    </source>
</evidence>
<dbReference type="Proteomes" id="UP000567179">
    <property type="component" value="Unassembled WGS sequence"/>
</dbReference>
<dbReference type="AlphaFoldDB" id="A0A8H5BVR7"/>
<gene>
    <name evidence="1" type="ORF">D9619_005167</name>
</gene>
<evidence type="ECO:0000313" key="2">
    <source>
        <dbReference type="Proteomes" id="UP000567179"/>
    </source>
</evidence>
<reference evidence="1 2" key="1">
    <citation type="journal article" date="2020" name="ISME J.">
        <title>Uncovering the hidden diversity of litter-decomposition mechanisms in mushroom-forming fungi.</title>
        <authorList>
            <person name="Floudas D."/>
            <person name="Bentzer J."/>
            <person name="Ahren D."/>
            <person name="Johansson T."/>
            <person name="Persson P."/>
            <person name="Tunlid A."/>
        </authorList>
    </citation>
    <scope>NUCLEOTIDE SEQUENCE [LARGE SCALE GENOMIC DNA]</scope>
    <source>
        <strain evidence="1 2">CBS 101986</strain>
    </source>
</reference>
<organism evidence="1 2">
    <name type="scientific">Psilocybe cf. subviscida</name>
    <dbReference type="NCBI Taxonomy" id="2480587"/>
    <lineage>
        <taxon>Eukaryota</taxon>
        <taxon>Fungi</taxon>
        <taxon>Dikarya</taxon>
        <taxon>Basidiomycota</taxon>
        <taxon>Agaricomycotina</taxon>
        <taxon>Agaricomycetes</taxon>
        <taxon>Agaricomycetidae</taxon>
        <taxon>Agaricales</taxon>
        <taxon>Agaricineae</taxon>
        <taxon>Strophariaceae</taxon>
        <taxon>Psilocybe</taxon>
    </lineage>
</organism>
<dbReference type="OrthoDB" id="2998325at2759"/>
<comment type="caution">
    <text evidence="1">The sequence shown here is derived from an EMBL/GenBank/DDBJ whole genome shotgun (WGS) entry which is preliminary data.</text>
</comment>
<keyword evidence="2" id="KW-1185">Reference proteome</keyword>